<reference evidence="3" key="2">
    <citation type="submission" date="2015-01" db="EMBL/GenBank/DDBJ databases">
        <title>Evolutionary Origins and Diversification of the Mycorrhizal Mutualists.</title>
        <authorList>
            <consortium name="DOE Joint Genome Institute"/>
            <consortium name="Mycorrhizal Genomics Consortium"/>
            <person name="Kohler A."/>
            <person name="Kuo A."/>
            <person name="Nagy L.G."/>
            <person name="Floudas D."/>
            <person name="Copeland A."/>
            <person name="Barry K.W."/>
            <person name="Cichocki N."/>
            <person name="Veneault-Fourrey C."/>
            <person name="LaButti K."/>
            <person name="Lindquist E.A."/>
            <person name="Lipzen A."/>
            <person name="Lundell T."/>
            <person name="Morin E."/>
            <person name="Murat C."/>
            <person name="Riley R."/>
            <person name="Ohm R."/>
            <person name="Sun H."/>
            <person name="Tunlid A."/>
            <person name="Henrissat B."/>
            <person name="Grigoriev I.V."/>
            <person name="Hibbett D.S."/>
            <person name="Martin F."/>
        </authorList>
    </citation>
    <scope>NUCLEOTIDE SEQUENCE [LARGE SCALE GENOMIC DNA]</scope>
    <source>
        <strain evidence="3">Zn</strain>
    </source>
</reference>
<dbReference type="Proteomes" id="UP000054321">
    <property type="component" value="Unassembled WGS sequence"/>
</dbReference>
<dbReference type="EMBL" id="KN832873">
    <property type="protein sequence ID" value="KIN03617.1"/>
    <property type="molecule type" value="Genomic_DNA"/>
</dbReference>
<feature type="region of interest" description="Disordered" evidence="1">
    <location>
        <begin position="530"/>
        <end position="558"/>
    </location>
</feature>
<dbReference type="InParanoid" id="A0A0C3HMU6"/>
<dbReference type="AlphaFoldDB" id="A0A0C3HMU6"/>
<dbReference type="HOGENOM" id="CLU_449841_0_0_1"/>
<evidence type="ECO:0000313" key="2">
    <source>
        <dbReference type="EMBL" id="KIN03617.1"/>
    </source>
</evidence>
<keyword evidence="3" id="KW-1185">Reference proteome</keyword>
<accession>A0A0C3HMU6</accession>
<name>A0A0C3HMU6_OIDMZ</name>
<proteinExistence type="predicted"/>
<dbReference type="OrthoDB" id="3564670at2759"/>
<sequence>MAAFEDFENSDLSLNKKKNSSVSSKPRPFKPACWASSPAHIPFLNTKTHLSSLRYTTPFEFPPLSAPEGLPLRVQPQLPAFRSLDKKLSTSKTLGDGKSDAQDRLHCLVIGNPDHRNHDLIQGETRNATAFKQLEAHINERESYVHLASSRLQAAMRIRNTLPFNLPQPNIPKLWPSLKNTHLASSGMDVSSNFKAKTMLKARSRSGSRLAPKYTKNPMRMYTMDPETGKGLKDFLLAKGRELGQKMRECKSISIHDFSPDMRTLAYHNVLLAHYDAEKWQRVCAFEVDLPTVTINGETSETNKSSETWLWILIQRPIVSMDCNDTTMEVSSTDHPSTKLPANFPSPVPDSWVVFAAPLAHVTAYRERIEKIPSGEGAIRMWGGKSMKVQKRVDYDFSHDGVPLFEFSSSAPFGSHETEFLSVENMVEFDKEDGFESYSEEEYGEIYDKWVAAGGSEEDGVGKIPCPNKGEWWKEFYRRVGEDAEKWKKVKSAMERGKCRVVLRCAQFELDGDNGGQVREDFIPHGQIRQDGGDGSEVDGSMKCRKSSARGVPRDRDTVHDGRQAMRTLRQQSPRYAGLHTNLYISNDGPMLSRTSRALKRKMETDG</sequence>
<evidence type="ECO:0000313" key="3">
    <source>
        <dbReference type="Proteomes" id="UP000054321"/>
    </source>
</evidence>
<gene>
    <name evidence="2" type="ORF">OIDMADRAFT_26292</name>
</gene>
<organism evidence="2 3">
    <name type="scientific">Oidiodendron maius (strain Zn)</name>
    <dbReference type="NCBI Taxonomy" id="913774"/>
    <lineage>
        <taxon>Eukaryota</taxon>
        <taxon>Fungi</taxon>
        <taxon>Dikarya</taxon>
        <taxon>Ascomycota</taxon>
        <taxon>Pezizomycotina</taxon>
        <taxon>Leotiomycetes</taxon>
        <taxon>Leotiomycetes incertae sedis</taxon>
        <taxon>Myxotrichaceae</taxon>
        <taxon>Oidiodendron</taxon>
    </lineage>
</organism>
<feature type="region of interest" description="Disordered" evidence="1">
    <location>
        <begin position="1"/>
        <end position="29"/>
    </location>
</feature>
<evidence type="ECO:0000256" key="1">
    <source>
        <dbReference type="SAM" id="MobiDB-lite"/>
    </source>
</evidence>
<reference evidence="2 3" key="1">
    <citation type="submission" date="2014-04" db="EMBL/GenBank/DDBJ databases">
        <authorList>
            <consortium name="DOE Joint Genome Institute"/>
            <person name="Kuo A."/>
            <person name="Martino E."/>
            <person name="Perotto S."/>
            <person name="Kohler A."/>
            <person name="Nagy L.G."/>
            <person name="Floudas D."/>
            <person name="Copeland A."/>
            <person name="Barry K.W."/>
            <person name="Cichocki N."/>
            <person name="Veneault-Fourrey C."/>
            <person name="LaButti K."/>
            <person name="Lindquist E.A."/>
            <person name="Lipzen A."/>
            <person name="Lundell T."/>
            <person name="Morin E."/>
            <person name="Murat C."/>
            <person name="Sun H."/>
            <person name="Tunlid A."/>
            <person name="Henrissat B."/>
            <person name="Grigoriev I.V."/>
            <person name="Hibbett D.S."/>
            <person name="Martin F."/>
            <person name="Nordberg H.P."/>
            <person name="Cantor M.N."/>
            <person name="Hua S.X."/>
        </authorList>
    </citation>
    <scope>NUCLEOTIDE SEQUENCE [LARGE SCALE GENOMIC DNA]</scope>
    <source>
        <strain evidence="2 3">Zn</strain>
    </source>
</reference>
<protein>
    <submittedName>
        <fullName evidence="2">Uncharacterized protein</fullName>
    </submittedName>
</protein>